<dbReference type="EMBL" id="NTYW01000006">
    <property type="protein sequence ID" value="PES40531.1"/>
    <property type="molecule type" value="Genomic_DNA"/>
</dbReference>
<evidence type="ECO:0000313" key="2">
    <source>
        <dbReference type="Proteomes" id="UP000220341"/>
    </source>
</evidence>
<protein>
    <submittedName>
        <fullName evidence="1">Uncharacterized protein</fullName>
    </submittedName>
</protein>
<reference evidence="1 2" key="1">
    <citation type="submission" date="2017-09" db="EMBL/GenBank/DDBJ databases">
        <title>Large-scale bioinformatics analysis of Bacillus genomes uncovers conserved roles of natural products in bacterial physiology.</title>
        <authorList>
            <consortium name="Agbiome Team Llc"/>
            <person name="Bleich R.M."/>
            <person name="Kirk G.J."/>
            <person name="Santa Maria K.C."/>
            <person name="Allen S.E."/>
            <person name="Farag S."/>
            <person name="Shank E.A."/>
            <person name="Bowers A."/>
        </authorList>
    </citation>
    <scope>NUCLEOTIDE SEQUENCE [LARGE SCALE GENOMIC DNA]</scope>
    <source>
        <strain evidence="1 2">AFS003013</strain>
    </source>
</reference>
<name>A0AAE5UCN6_PRIMG</name>
<dbReference type="AlphaFoldDB" id="A0AAE5UCN6"/>
<organism evidence="1 2">
    <name type="scientific">Priestia megaterium</name>
    <name type="common">Bacillus megaterium</name>
    <dbReference type="NCBI Taxonomy" id="1404"/>
    <lineage>
        <taxon>Bacteria</taxon>
        <taxon>Bacillati</taxon>
        <taxon>Bacillota</taxon>
        <taxon>Bacilli</taxon>
        <taxon>Bacillales</taxon>
        <taxon>Bacillaceae</taxon>
        <taxon>Priestia</taxon>
    </lineage>
</organism>
<proteinExistence type="predicted"/>
<sequence>MFWNYLNMSTGLVIALANVFNSAFQGSMRWVIVRCGLLIFIYNLIVTFNQKQNEASNQNTVGIVSRKGR</sequence>
<gene>
    <name evidence="1" type="ORF">CN497_07370</name>
</gene>
<accession>A0AAE5UCN6</accession>
<comment type="caution">
    <text evidence="1">The sequence shown here is derived from an EMBL/GenBank/DDBJ whole genome shotgun (WGS) entry which is preliminary data.</text>
</comment>
<dbReference type="Proteomes" id="UP000220341">
    <property type="component" value="Unassembled WGS sequence"/>
</dbReference>
<dbReference type="RefSeq" id="WP_029321897.1">
    <property type="nucleotide sequence ID" value="NZ_CATKQG010000011.1"/>
</dbReference>
<evidence type="ECO:0000313" key="1">
    <source>
        <dbReference type="EMBL" id="PES40531.1"/>
    </source>
</evidence>